<keyword evidence="1" id="KW-0175">Coiled coil</keyword>
<feature type="coiled-coil region" evidence="1">
    <location>
        <begin position="40"/>
        <end position="76"/>
    </location>
</feature>
<feature type="region of interest" description="Disordered" evidence="2">
    <location>
        <begin position="256"/>
        <end position="340"/>
    </location>
</feature>
<sequence length="340" mass="38245">MMSRKALKGRKMSINSISTKTKYNVQHRSDLLMDEHVRNVRQSQFELQSALQELEGARTEEEVTNLRSEIVELKSQSQRQVLALQVMDKINIELAYARADLNDALHKGLGDINAARKRVIWLEDKMGELCGKKRLKTRRPSNRFVTDPTYGWDTDSEGEQRRLRPLDSAERMYDNEARHQSLTQILGSEIGFTSDSENMIGRQVGFQDLSSQSYDSQSQQKIGQGESQEDICYSSREMLPLPVKAQDHRKALHDSITSLTSGGPGDIVEETASEKFSTVRETSAIGGHASDGLATPEVGGASTPLSDRPRERSGTFASELDQEQDRHSFMDDAKQDHEEN</sequence>
<evidence type="ECO:0000313" key="3">
    <source>
        <dbReference type="EMBL" id="RUS75306.1"/>
    </source>
</evidence>
<accession>A0A433T190</accession>
<evidence type="ECO:0000256" key="2">
    <source>
        <dbReference type="SAM" id="MobiDB-lite"/>
    </source>
</evidence>
<protein>
    <submittedName>
        <fullName evidence="3">Uncharacterized protein</fullName>
    </submittedName>
</protein>
<dbReference type="EMBL" id="RQTK01000753">
    <property type="protein sequence ID" value="RUS75306.1"/>
    <property type="molecule type" value="Genomic_DNA"/>
</dbReference>
<comment type="caution">
    <text evidence="3">The sequence shown here is derived from an EMBL/GenBank/DDBJ whole genome shotgun (WGS) entry which is preliminary data.</text>
</comment>
<feature type="compositionally biased region" description="Basic and acidic residues" evidence="2">
    <location>
        <begin position="323"/>
        <end position="340"/>
    </location>
</feature>
<feature type="region of interest" description="Disordered" evidence="2">
    <location>
        <begin position="210"/>
        <end position="229"/>
    </location>
</feature>
<name>A0A433T190_ELYCH</name>
<dbReference type="OrthoDB" id="10031548at2759"/>
<dbReference type="AlphaFoldDB" id="A0A433T190"/>
<evidence type="ECO:0000313" key="4">
    <source>
        <dbReference type="Proteomes" id="UP000271974"/>
    </source>
</evidence>
<organism evidence="3 4">
    <name type="scientific">Elysia chlorotica</name>
    <name type="common">Eastern emerald elysia</name>
    <name type="synonym">Sea slug</name>
    <dbReference type="NCBI Taxonomy" id="188477"/>
    <lineage>
        <taxon>Eukaryota</taxon>
        <taxon>Metazoa</taxon>
        <taxon>Spiralia</taxon>
        <taxon>Lophotrochozoa</taxon>
        <taxon>Mollusca</taxon>
        <taxon>Gastropoda</taxon>
        <taxon>Heterobranchia</taxon>
        <taxon>Euthyneura</taxon>
        <taxon>Panpulmonata</taxon>
        <taxon>Sacoglossa</taxon>
        <taxon>Placobranchoidea</taxon>
        <taxon>Plakobranchidae</taxon>
        <taxon>Elysia</taxon>
    </lineage>
</organism>
<feature type="non-terminal residue" evidence="3">
    <location>
        <position position="340"/>
    </location>
</feature>
<gene>
    <name evidence="3" type="ORF">EGW08_016927</name>
</gene>
<dbReference type="Proteomes" id="UP000271974">
    <property type="component" value="Unassembled WGS sequence"/>
</dbReference>
<evidence type="ECO:0000256" key="1">
    <source>
        <dbReference type="SAM" id="Coils"/>
    </source>
</evidence>
<feature type="compositionally biased region" description="Low complexity" evidence="2">
    <location>
        <begin position="210"/>
        <end position="220"/>
    </location>
</feature>
<keyword evidence="4" id="KW-1185">Reference proteome</keyword>
<reference evidence="3 4" key="1">
    <citation type="submission" date="2019-01" db="EMBL/GenBank/DDBJ databases">
        <title>A draft genome assembly of the solar-powered sea slug Elysia chlorotica.</title>
        <authorList>
            <person name="Cai H."/>
            <person name="Li Q."/>
            <person name="Fang X."/>
            <person name="Li J."/>
            <person name="Curtis N.E."/>
            <person name="Altenburger A."/>
            <person name="Shibata T."/>
            <person name="Feng M."/>
            <person name="Maeda T."/>
            <person name="Schwartz J.A."/>
            <person name="Shigenobu S."/>
            <person name="Lundholm N."/>
            <person name="Nishiyama T."/>
            <person name="Yang H."/>
            <person name="Hasebe M."/>
            <person name="Li S."/>
            <person name="Pierce S.K."/>
            <person name="Wang J."/>
        </authorList>
    </citation>
    <scope>NUCLEOTIDE SEQUENCE [LARGE SCALE GENOMIC DNA]</scope>
    <source>
        <strain evidence="3">EC2010</strain>
        <tissue evidence="3">Whole organism of an adult</tissue>
    </source>
</reference>
<proteinExistence type="predicted"/>